<organism evidence="1 2">
    <name type="scientific">Actinokineospora auranticolor</name>
    <dbReference type="NCBI Taxonomy" id="155976"/>
    <lineage>
        <taxon>Bacteria</taxon>
        <taxon>Bacillati</taxon>
        <taxon>Actinomycetota</taxon>
        <taxon>Actinomycetes</taxon>
        <taxon>Pseudonocardiales</taxon>
        <taxon>Pseudonocardiaceae</taxon>
        <taxon>Actinokineospora</taxon>
    </lineage>
</organism>
<comment type="caution">
    <text evidence="1">The sequence shown here is derived from an EMBL/GenBank/DDBJ whole genome shotgun (WGS) entry which is preliminary data.</text>
</comment>
<dbReference type="EMBL" id="PTIX01000012">
    <property type="protein sequence ID" value="PPK65753.1"/>
    <property type="molecule type" value="Genomic_DNA"/>
</dbReference>
<evidence type="ECO:0000313" key="2">
    <source>
        <dbReference type="Proteomes" id="UP000239203"/>
    </source>
</evidence>
<dbReference type="Proteomes" id="UP000239203">
    <property type="component" value="Unassembled WGS sequence"/>
</dbReference>
<keyword evidence="2" id="KW-1185">Reference proteome</keyword>
<reference evidence="1 2" key="1">
    <citation type="submission" date="2018-02" db="EMBL/GenBank/DDBJ databases">
        <title>Genomic Encyclopedia of Archaeal and Bacterial Type Strains, Phase II (KMG-II): from individual species to whole genera.</title>
        <authorList>
            <person name="Goeker M."/>
        </authorList>
    </citation>
    <scope>NUCLEOTIDE SEQUENCE [LARGE SCALE GENOMIC DNA]</scope>
    <source>
        <strain evidence="1 2">YU 961-1</strain>
    </source>
</reference>
<sequence length="73" mass="7984">MASRRWFDPEGRSRADIAALRVPEAEGGPEPTTALLDGSARARRERREMNRALAAAVRVLPVADQEVVWGEAA</sequence>
<accession>A0A2S6GKP0</accession>
<dbReference type="RefSeq" id="WP_104480751.1">
    <property type="nucleotide sequence ID" value="NZ_CP154825.1"/>
</dbReference>
<proteinExistence type="predicted"/>
<protein>
    <submittedName>
        <fullName evidence="1">Uncharacterized protein</fullName>
    </submittedName>
</protein>
<gene>
    <name evidence="1" type="ORF">CLV40_11212</name>
</gene>
<name>A0A2S6GKP0_9PSEU</name>
<evidence type="ECO:0000313" key="1">
    <source>
        <dbReference type="EMBL" id="PPK65753.1"/>
    </source>
</evidence>
<dbReference type="AlphaFoldDB" id="A0A2S6GKP0"/>